<dbReference type="PANTHER" id="PTHR45859">
    <property type="entry name" value="TRANSLATION INITIATION FACTOR EIF-2B SUBUNIT BETA"/>
    <property type="match status" value="1"/>
</dbReference>
<protein>
    <recommendedName>
        <fullName evidence="6">Translation initiation factor eIF2B subunit beta</fullName>
    </recommendedName>
    <alternativeName>
        <fullName evidence="7">eIF2B GDP-GTP exchange factor subunit beta</fullName>
    </alternativeName>
</protein>
<dbReference type="Proteomes" id="UP001283341">
    <property type="component" value="Unassembled WGS sequence"/>
</dbReference>
<dbReference type="InterPro" id="IPR000649">
    <property type="entry name" value="IF-2B-related"/>
</dbReference>
<dbReference type="InterPro" id="IPR051855">
    <property type="entry name" value="eIF2B_beta_subunit"/>
</dbReference>
<keyword evidence="4" id="KW-0396">Initiation factor</keyword>
<comment type="subunit">
    <text evidence="8">Component of the translation initiation factor 2B (eIF2B) complex which is a heterodecamer of two sets of five different subunits: alpha, beta, gamma, delta and epsilon. Subunits alpha, beta and delta comprise a regulatory subcomplex and subunits epsilon and gamma comprise a catalytic subcomplex. Within the complex, the hexameric regulatory complex resides at the center, with the two heterodimeric catalytic subcomplexes bound on opposite sides.</text>
</comment>
<gene>
    <name evidence="10" type="ORF">B0H66DRAFT_529790</name>
</gene>
<evidence type="ECO:0000256" key="8">
    <source>
        <dbReference type="ARBA" id="ARBA00046432"/>
    </source>
</evidence>
<evidence type="ECO:0000256" key="4">
    <source>
        <dbReference type="ARBA" id="ARBA00022540"/>
    </source>
</evidence>
<proteinExistence type="inferred from homology"/>
<organism evidence="10 11">
    <name type="scientific">Apodospora peruviana</name>
    <dbReference type="NCBI Taxonomy" id="516989"/>
    <lineage>
        <taxon>Eukaryota</taxon>
        <taxon>Fungi</taxon>
        <taxon>Dikarya</taxon>
        <taxon>Ascomycota</taxon>
        <taxon>Pezizomycotina</taxon>
        <taxon>Sordariomycetes</taxon>
        <taxon>Sordariomycetidae</taxon>
        <taxon>Sordariales</taxon>
        <taxon>Lasiosphaeriaceae</taxon>
        <taxon>Apodospora</taxon>
    </lineage>
</organism>
<dbReference type="EMBL" id="JAUEDM010000002">
    <property type="protein sequence ID" value="KAK3325771.1"/>
    <property type="molecule type" value="Genomic_DNA"/>
</dbReference>
<dbReference type="GO" id="GO:0005829">
    <property type="term" value="C:cytosol"/>
    <property type="evidence" value="ECO:0007669"/>
    <property type="project" value="UniProtKB-SubCell"/>
</dbReference>
<reference evidence="10" key="2">
    <citation type="submission" date="2023-06" db="EMBL/GenBank/DDBJ databases">
        <authorList>
            <consortium name="Lawrence Berkeley National Laboratory"/>
            <person name="Haridas S."/>
            <person name="Hensen N."/>
            <person name="Bonometti L."/>
            <person name="Westerberg I."/>
            <person name="Brannstrom I.O."/>
            <person name="Guillou S."/>
            <person name="Cros-Aarteil S."/>
            <person name="Calhoun S."/>
            <person name="Kuo A."/>
            <person name="Mondo S."/>
            <person name="Pangilinan J."/>
            <person name="Riley R."/>
            <person name="Labutti K."/>
            <person name="Andreopoulos B."/>
            <person name="Lipzen A."/>
            <person name="Chen C."/>
            <person name="Yanf M."/>
            <person name="Daum C."/>
            <person name="Ng V."/>
            <person name="Clum A."/>
            <person name="Steindorff A."/>
            <person name="Ohm R."/>
            <person name="Martin F."/>
            <person name="Silar P."/>
            <person name="Natvig D."/>
            <person name="Lalanne C."/>
            <person name="Gautier V."/>
            <person name="Ament-Velasquez S.L."/>
            <person name="Kruys A."/>
            <person name="Hutchinson M.I."/>
            <person name="Powell A.J."/>
            <person name="Barry K."/>
            <person name="Miller A.N."/>
            <person name="Grigoriev I.V."/>
            <person name="Debuchy R."/>
            <person name="Gladieux P."/>
            <person name="Thoren M.H."/>
            <person name="Johannesson H."/>
        </authorList>
    </citation>
    <scope>NUCLEOTIDE SEQUENCE</scope>
    <source>
        <strain evidence="10">CBS 118394</strain>
    </source>
</reference>
<dbReference type="AlphaFoldDB" id="A0AAE0MAT7"/>
<dbReference type="InterPro" id="IPR037171">
    <property type="entry name" value="NagB/RpiA_transferase-like"/>
</dbReference>
<evidence type="ECO:0000313" key="10">
    <source>
        <dbReference type="EMBL" id="KAK3325771.1"/>
    </source>
</evidence>
<evidence type="ECO:0000313" key="11">
    <source>
        <dbReference type="Proteomes" id="UP001283341"/>
    </source>
</evidence>
<dbReference type="Pfam" id="PF01008">
    <property type="entry name" value="IF-2B"/>
    <property type="match status" value="1"/>
</dbReference>
<comment type="caution">
    <text evidence="10">The sequence shown here is derived from an EMBL/GenBank/DDBJ whole genome shotgun (WGS) entry which is preliminary data.</text>
</comment>
<evidence type="ECO:0000256" key="6">
    <source>
        <dbReference type="ARBA" id="ARBA00044122"/>
    </source>
</evidence>
<dbReference type="SUPFAM" id="SSF100950">
    <property type="entry name" value="NagB/RpiA/CoA transferase-like"/>
    <property type="match status" value="1"/>
</dbReference>
<dbReference type="PANTHER" id="PTHR45859:SF1">
    <property type="entry name" value="TRANSLATION INITIATION FACTOR EIF-2B SUBUNIT BETA"/>
    <property type="match status" value="1"/>
</dbReference>
<evidence type="ECO:0000256" key="3">
    <source>
        <dbReference type="ARBA" id="ARBA00022490"/>
    </source>
</evidence>
<name>A0AAE0MAT7_9PEZI</name>
<keyword evidence="3" id="KW-0963">Cytoplasm</keyword>
<dbReference type="Gene3D" id="3.40.50.10470">
    <property type="entry name" value="Translation initiation factor eif-2b, domain 2"/>
    <property type="match status" value="1"/>
</dbReference>
<sequence>MAPSQATYAPTLAKLLKSLNGQDLETSIESLIFLLKRRQVKGDQCASATLHILLQVVAKAKWRNVDQLLDAVKSTGSRLVQAAPHEPVIGNIERRVLGLIRDEASEDRNADDFGIESVSDIQSLAPATPAVPPLRPGPTVIRAQTMPTVASLQASKSMFNLLSVGDTLDAYSTGASTPVSQPQAANTHALKDEVINGIEEIMDEVNTTGDQIANFADVHIYPEDYVLVFLPSPDVERYLIKAATKRKFTVLIASFDLPKGVPIDAQYPVLRKKLTAAGVKMIRLASNGLMAYMPRVNKVIFGAKAVFQNGGALVDSGCCIAARAAQEYSKPVIVLSGVYKFCPRDTSTQVSWAELGDPSTYINYEDGTAVDSFEIEDTTAEYLPPEFIDVYVTNLGPQTRDHLGSIMADHYKPEEMGIALHLGA</sequence>
<comment type="similarity">
    <text evidence="2 9">Belongs to the eIF-2B alpha/beta/delta subunits family.</text>
</comment>
<dbReference type="GO" id="GO:0005085">
    <property type="term" value="F:guanyl-nucleotide exchange factor activity"/>
    <property type="evidence" value="ECO:0007669"/>
    <property type="project" value="TreeGrafter"/>
</dbReference>
<evidence type="ECO:0000256" key="9">
    <source>
        <dbReference type="RuleBase" id="RU003814"/>
    </source>
</evidence>
<keyword evidence="11" id="KW-1185">Reference proteome</keyword>
<dbReference type="GO" id="GO:0005851">
    <property type="term" value="C:eukaryotic translation initiation factor 2B complex"/>
    <property type="evidence" value="ECO:0007669"/>
    <property type="project" value="TreeGrafter"/>
</dbReference>
<comment type="subcellular location">
    <subcellularLocation>
        <location evidence="1">Cytoplasm</location>
        <location evidence="1">Cytosol</location>
    </subcellularLocation>
</comment>
<evidence type="ECO:0000256" key="1">
    <source>
        <dbReference type="ARBA" id="ARBA00004514"/>
    </source>
</evidence>
<keyword evidence="5" id="KW-0648">Protein biosynthesis</keyword>
<dbReference type="InterPro" id="IPR042529">
    <property type="entry name" value="IF_2B-like_C"/>
</dbReference>
<reference evidence="10" key="1">
    <citation type="journal article" date="2023" name="Mol. Phylogenet. Evol.">
        <title>Genome-scale phylogeny and comparative genomics of the fungal order Sordariales.</title>
        <authorList>
            <person name="Hensen N."/>
            <person name="Bonometti L."/>
            <person name="Westerberg I."/>
            <person name="Brannstrom I.O."/>
            <person name="Guillou S."/>
            <person name="Cros-Aarteil S."/>
            <person name="Calhoun S."/>
            <person name="Haridas S."/>
            <person name="Kuo A."/>
            <person name="Mondo S."/>
            <person name="Pangilinan J."/>
            <person name="Riley R."/>
            <person name="LaButti K."/>
            <person name="Andreopoulos B."/>
            <person name="Lipzen A."/>
            <person name="Chen C."/>
            <person name="Yan M."/>
            <person name="Daum C."/>
            <person name="Ng V."/>
            <person name="Clum A."/>
            <person name="Steindorff A."/>
            <person name="Ohm R.A."/>
            <person name="Martin F."/>
            <person name="Silar P."/>
            <person name="Natvig D.O."/>
            <person name="Lalanne C."/>
            <person name="Gautier V."/>
            <person name="Ament-Velasquez S.L."/>
            <person name="Kruys A."/>
            <person name="Hutchinson M.I."/>
            <person name="Powell A.J."/>
            <person name="Barry K."/>
            <person name="Miller A.N."/>
            <person name="Grigoriev I.V."/>
            <person name="Debuchy R."/>
            <person name="Gladieux P."/>
            <person name="Hiltunen Thoren M."/>
            <person name="Johannesson H."/>
        </authorList>
    </citation>
    <scope>NUCLEOTIDE SEQUENCE</scope>
    <source>
        <strain evidence="10">CBS 118394</strain>
    </source>
</reference>
<evidence type="ECO:0000256" key="7">
    <source>
        <dbReference type="ARBA" id="ARBA00044228"/>
    </source>
</evidence>
<dbReference type="GO" id="GO:0003743">
    <property type="term" value="F:translation initiation factor activity"/>
    <property type="evidence" value="ECO:0007669"/>
    <property type="project" value="UniProtKB-KW"/>
</dbReference>
<evidence type="ECO:0000256" key="2">
    <source>
        <dbReference type="ARBA" id="ARBA00007251"/>
    </source>
</evidence>
<evidence type="ECO:0000256" key="5">
    <source>
        <dbReference type="ARBA" id="ARBA00022917"/>
    </source>
</evidence>
<accession>A0AAE0MAT7</accession>